<dbReference type="GO" id="GO:0006493">
    <property type="term" value="P:protein O-linked glycosylation"/>
    <property type="evidence" value="ECO:0007669"/>
    <property type="project" value="InterPro"/>
</dbReference>
<evidence type="ECO:0000256" key="3">
    <source>
        <dbReference type="ARBA" id="ARBA00007222"/>
    </source>
</evidence>
<reference evidence="12" key="1">
    <citation type="submission" date="2020-05" db="EMBL/GenBank/DDBJ databases">
        <authorList>
            <person name="Chiriac C."/>
            <person name="Salcher M."/>
            <person name="Ghai R."/>
            <person name="Kavagutti S V."/>
        </authorList>
    </citation>
    <scope>NUCLEOTIDE SEQUENCE</scope>
</reference>
<keyword evidence="7 9" id="KW-1133">Transmembrane helix</keyword>
<dbReference type="GO" id="GO:0012505">
    <property type="term" value="C:endomembrane system"/>
    <property type="evidence" value="ECO:0007669"/>
    <property type="project" value="UniProtKB-SubCell"/>
</dbReference>
<dbReference type="InterPro" id="IPR027005">
    <property type="entry name" value="PMT-like"/>
</dbReference>
<gene>
    <name evidence="12" type="ORF">UFOPK3461_00640</name>
</gene>
<keyword evidence="5" id="KW-0808">Transferase</keyword>
<dbReference type="PANTHER" id="PTHR10050">
    <property type="entry name" value="DOLICHYL-PHOSPHATE-MANNOSE--PROTEIN MANNOSYLTRANSFERASE"/>
    <property type="match status" value="1"/>
</dbReference>
<sequence>MQFLFVGVIALYSLLLRVINLGRPNSLVFDEIYYVDGARDLLKYGVEVDGGKPEFIVHPPIGKWLIGIGIQIFGDSSFGWRIVSAILGTLMIVIIALIAHELFHSAPLTIAASALMSLDGLALVHSRTALLDNFLAFFILLAAYFFIKEKYWLTGISLGIALGTKWSALYFILTFGLIAIYRVFTSGSGKNLLKPTGKTIAQFGLLPLMIYVISWAGWFKSSRGWDRNWSANPISSFFYYHKQMLGFHTGLTDKHSYQANPWSWLVMGRPTSFFYESPKGCRVDACAQEVLALGTPLLWWCATIAFFVVAAMWAKSVFVKRIDPALTLIVSGVAAGYLPWFFFQKRTVFSFYAIVFEPFLILALIYCAWLWFEKAKNKKVAISIMSALFIAIALNFIYFMPLYTADVITYDSWRQHMWLPSWI</sequence>
<feature type="transmembrane region" description="Helical" evidence="9">
    <location>
        <begin position="78"/>
        <end position="99"/>
    </location>
</feature>
<dbReference type="Pfam" id="PF16192">
    <property type="entry name" value="PMT_4TMC"/>
    <property type="match status" value="1"/>
</dbReference>
<feature type="domain" description="ArnT-like N-terminal" evidence="10">
    <location>
        <begin position="75"/>
        <end position="215"/>
    </location>
</feature>
<dbReference type="GO" id="GO:0016020">
    <property type="term" value="C:membrane"/>
    <property type="evidence" value="ECO:0007669"/>
    <property type="project" value="InterPro"/>
</dbReference>
<evidence type="ECO:0000256" key="4">
    <source>
        <dbReference type="ARBA" id="ARBA00022676"/>
    </source>
</evidence>
<feature type="transmembrane region" description="Helical" evidence="9">
    <location>
        <begin position="167"/>
        <end position="184"/>
    </location>
</feature>
<evidence type="ECO:0000256" key="5">
    <source>
        <dbReference type="ARBA" id="ARBA00022679"/>
    </source>
</evidence>
<evidence type="ECO:0000256" key="8">
    <source>
        <dbReference type="ARBA" id="ARBA00023136"/>
    </source>
</evidence>
<evidence type="ECO:0000259" key="10">
    <source>
        <dbReference type="Pfam" id="PF02366"/>
    </source>
</evidence>
<feature type="domain" description="Protein O-mannosyl-transferase C-terminal four TM" evidence="11">
    <location>
        <begin position="235"/>
        <end position="422"/>
    </location>
</feature>
<dbReference type="PANTHER" id="PTHR10050:SF46">
    <property type="entry name" value="PROTEIN O-MANNOSYL-TRANSFERASE 2"/>
    <property type="match status" value="1"/>
</dbReference>
<proteinExistence type="inferred from homology"/>
<feature type="transmembrane region" description="Helical" evidence="9">
    <location>
        <begin position="297"/>
        <end position="314"/>
    </location>
</feature>
<comment type="pathway">
    <text evidence="2">Protein modification; protein glycosylation.</text>
</comment>
<feature type="transmembrane region" description="Helical" evidence="9">
    <location>
        <begin position="326"/>
        <end position="343"/>
    </location>
</feature>
<keyword evidence="8 9" id="KW-0472">Membrane</keyword>
<evidence type="ECO:0000256" key="7">
    <source>
        <dbReference type="ARBA" id="ARBA00022989"/>
    </source>
</evidence>
<dbReference type="UniPathway" id="UPA00378"/>
<evidence type="ECO:0000256" key="9">
    <source>
        <dbReference type="SAM" id="Phobius"/>
    </source>
</evidence>
<organism evidence="12">
    <name type="scientific">freshwater metagenome</name>
    <dbReference type="NCBI Taxonomy" id="449393"/>
    <lineage>
        <taxon>unclassified sequences</taxon>
        <taxon>metagenomes</taxon>
        <taxon>ecological metagenomes</taxon>
    </lineage>
</organism>
<name>A0A6J7E7W0_9ZZZZ</name>
<evidence type="ECO:0000256" key="6">
    <source>
        <dbReference type="ARBA" id="ARBA00022692"/>
    </source>
</evidence>
<dbReference type="AlphaFoldDB" id="A0A6J7E7W0"/>
<dbReference type="InterPro" id="IPR032421">
    <property type="entry name" value="PMT_4TMC"/>
</dbReference>
<protein>
    <submittedName>
        <fullName evidence="12">Unannotated protein</fullName>
    </submittedName>
</protein>
<feature type="transmembrane region" description="Helical" evidence="9">
    <location>
        <begin position="349"/>
        <end position="372"/>
    </location>
</feature>
<feature type="transmembrane region" description="Helical" evidence="9">
    <location>
        <begin position="384"/>
        <end position="403"/>
    </location>
</feature>
<evidence type="ECO:0000259" key="11">
    <source>
        <dbReference type="Pfam" id="PF16192"/>
    </source>
</evidence>
<dbReference type="EMBL" id="CAFBLW010000043">
    <property type="protein sequence ID" value="CAB4876629.1"/>
    <property type="molecule type" value="Genomic_DNA"/>
</dbReference>
<evidence type="ECO:0000313" key="12">
    <source>
        <dbReference type="EMBL" id="CAB4876629.1"/>
    </source>
</evidence>
<feature type="transmembrane region" description="Helical" evidence="9">
    <location>
        <begin position="200"/>
        <end position="219"/>
    </location>
</feature>
<keyword evidence="6 9" id="KW-0812">Transmembrane</keyword>
<comment type="subcellular location">
    <subcellularLocation>
        <location evidence="1">Endomembrane system</location>
        <topology evidence="1">Multi-pass membrane protein</topology>
    </subcellularLocation>
</comment>
<keyword evidence="4" id="KW-0328">Glycosyltransferase</keyword>
<dbReference type="GO" id="GO:0000030">
    <property type="term" value="F:mannosyltransferase activity"/>
    <property type="evidence" value="ECO:0007669"/>
    <property type="project" value="InterPro"/>
</dbReference>
<evidence type="ECO:0000256" key="1">
    <source>
        <dbReference type="ARBA" id="ARBA00004127"/>
    </source>
</evidence>
<dbReference type="InterPro" id="IPR003342">
    <property type="entry name" value="ArnT-like_N"/>
</dbReference>
<feature type="transmembrane region" description="Helical" evidence="9">
    <location>
        <begin position="130"/>
        <end position="147"/>
    </location>
</feature>
<accession>A0A6J7E7W0</accession>
<evidence type="ECO:0000256" key="2">
    <source>
        <dbReference type="ARBA" id="ARBA00004922"/>
    </source>
</evidence>
<comment type="similarity">
    <text evidence="3">Belongs to the glycosyltransferase 39 family.</text>
</comment>
<dbReference type="Pfam" id="PF02366">
    <property type="entry name" value="PMT"/>
    <property type="match status" value="1"/>
</dbReference>